<name>B0LU74_9ACTN</name>
<keyword evidence="6" id="KW-0614">Plasmid</keyword>
<organism evidence="6">
    <name type="scientific">Streptomyces sp. HK1</name>
    <dbReference type="NCBI Taxonomy" id="405041"/>
    <lineage>
        <taxon>Bacteria</taxon>
        <taxon>Bacillati</taxon>
        <taxon>Actinomycetota</taxon>
        <taxon>Actinomycetes</taxon>
        <taxon>Kitasatosporales</taxon>
        <taxon>Streptomycetaceae</taxon>
        <taxon>Streptomyces</taxon>
    </lineage>
</organism>
<gene>
    <name evidence="6" type="ORF">pSHK1.86</name>
</gene>
<keyword evidence="2" id="KW-0238">DNA-binding</keyword>
<evidence type="ECO:0000259" key="5">
    <source>
        <dbReference type="PROSITE" id="PS50949"/>
    </source>
</evidence>
<dbReference type="GO" id="GO:0045892">
    <property type="term" value="P:negative regulation of DNA-templated transcription"/>
    <property type="evidence" value="ECO:0007669"/>
    <property type="project" value="TreeGrafter"/>
</dbReference>
<dbReference type="InterPro" id="IPR028978">
    <property type="entry name" value="Chorismate_lyase_/UTRA_dom_sf"/>
</dbReference>
<reference evidence="6" key="1">
    <citation type="journal article" date="2011" name="Acta Biochim. Biophys. Sin.">
        <title>Characterization of the multiple CRISPR loci on Streptomyces linear plasmid pSHK1.</title>
        <authorList>
            <person name="Guo P."/>
            <person name="Cheng Q."/>
            <person name="Xie P."/>
            <person name="Fan Y."/>
            <person name="Jiang W."/>
            <person name="Qin Z."/>
        </authorList>
    </citation>
    <scope>NUCLEOTIDE SEQUENCE</scope>
    <source>
        <strain evidence="6">HK1</strain>
        <plasmid evidence="6">pSHK1</plasmid>
    </source>
</reference>
<sequence length="301" mass="32697">MLRNTQGRHSLIASGLRRGVTYLRLHQVASGVKRYSEAPTYEMRRRRRQMSGPPRADNRPPYARMASYYRDLISSGQLAPGDLLPSIKKLADLWEVSTATADRAMRLLRDEKLVQGIPGVGTEVLARPISLSSGAERHDRSGRTQSSWGVGETSSGHAAEVTEAPEDVAAVLDISPGARVIRRSRVYRDGHGIVAHSTSWIPAEFAAVLPELARSERLTGGLSLDLIARATGRRVATRVDEESSRIATGDDLALLGQPPETVAAILVLTAQFMDADGNLLEYGVDLGAPGRTRRTVSEVLE</sequence>
<dbReference type="GO" id="GO:0003677">
    <property type="term" value="F:DNA binding"/>
    <property type="evidence" value="ECO:0007669"/>
    <property type="project" value="UniProtKB-KW"/>
</dbReference>
<dbReference type="InterPro" id="IPR036390">
    <property type="entry name" value="WH_DNA-bd_sf"/>
</dbReference>
<feature type="region of interest" description="Disordered" evidence="4">
    <location>
        <begin position="131"/>
        <end position="162"/>
    </location>
</feature>
<keyword evidence="3" id="KW-0804">Transcription</keyword>
<evidence type="ECO:0000256" key="2">
    <source>
        <dbReference type="ARBA" id="ARBA00023125"/>
    </source>
</evidence>
<dbReference type="GO" id="GO:0003700">
    <property type="term" value="F:DNA-binding transcription factor activity"/>
    <property type="evidence" value="ECO:0007669"/>
    <property type="project" value="InterPro"/>
</dbReference>
<evidence type="ECO:0000313" key="6">
    <source>
        <dbReference type="EMBL" id="ABY83555.1"/>
    </source>
</evidence>
<dbReference type="Pfam" id="PF07702">
    <property type="entry name" value="UTRA"/>
    <property type="match status" value="1"/>
</dbReference>
<dbReference type="SUPFAM" id="SSF46785">
    <property type="entry name" value="Winged helix' DNA-binding domain"/>
    <property type="match status" value="1"/>
</dbReference>
<dbReference type="InterPro" id="IPR050679">
    <property type="entry name" value="Bact_HTH_transcr_reg"/>
</dbReference>
<dbReference type="InterPro" id="IPR000524">
    <property type="entry name" value="Tscrpt_reg_HTH_GntR"/>
</dbReference>
<dbReference type="PANTHER" id="PTHR44846:SF17">
    <property type="entry name" value="GNTR-FAMILY TRANSCRIPTIONAL REGULATOR"/>
    <property type="match status" value="1"/>
</dbReference>
<dbReference type="AlphaFoldDB" id="B0LU74"/>
<feature type="domain" description="HTH gntR-type" evidence="5">
    <location>
        <begin position="59"/>
        <end position="127"/>
    </location>
</feature>
<geneLocation type="plasmid" evidence="6">
    <name>pSHK1</name>
</geneLocation>
<dbReference type="SMART" id="SM00345">
    <property type="entry name" value="HTH_GNTR"/>
    <property type="match status" value="1"/>
</dbReference>
<dbReference type="PROSITE" id="PS50949">
    <property type="entry name" value="HTH_GNTR"/>
    <property type="match status" value="1"/>
</dbReference>
<dbReference type="SUPFAM" id="SSF64288">
    <property type="entry name" value="Chorismate lyase-like"/>
    <property type="match status" value="1"/>
</dbReference>
<feature type="compositionally biased region" description="Polar residues" evidence="4">
    <location>
        <begin position="143"/>
        <end position="156"/>
    </location>
</feature>
<evidence type="ECO:0000256" key="1">
    <source>
        <dbReference type="ARBA" id="ARBA00023015"/>
    </source>
</evidence>
<dbReference type="Gene3D" id="3.40.1410.10">
    <property type="entry name" value="Chorismate lyase-like"/>
    <property type="match status" value="1"/>
</dbReference>
<evidence type="ECO:0000256" key="3">
    <source>
        <dbReference type="ARBA" id="ARBA00023163"/>
    </source>
</evidence>
<keyword evidence="1" id="KW-0805">Transcription regulation</keyword>
<dbReference type="Gene3D" id="1.10.10.10">
    <property type="entry name" value="Winged helix-like DNA-binding domain superfamily/Winged helix DNA-binding domain"/>
    <property type="match status" value="1"/>
</dbReference>
<accession>B0LU74</accession>
<dbReference type="PANTHER" id="PTHR44846">
    <property type="entry name" value="MANNOSYL-D-GLYCERATE TRANSPORT/METABOLISM SYSTEM REPRESSOR MNGR-RELATED"/>
    <property type="match status" value="1"/>
</dbReference>
<dbReference type="Pfam" id="PF00392">
    <property type="entry name" value="GntR"/>
    <property type="match status" value="1"/>
</dbReference>
<dbReference type="InterPro" id="IPR011663">
    <property type="entry name" value="UTRA"/>
</dbReference>
<protein>
    <submittedName>
        <fullName evidence="6">Putative transcriptional regulator</fullName>
    </submittedName>
</protein>
<proteinExistence type="predicted"/>
<dbReference type="CDD" id="cd07377">
    <property type="entry name" value="WHTH_GntR"/>
    <property type="match status" value="1"/>
</dbReference>
<evidence type="ECO:0000256" key="4">
    <source>
        <dbReference type="SAM" id="MobiDB-lite"/>
    </source>
</evidence>
<dbReference type="EMBL" id="EU372836">
    <property type="protein sequence ID" value="ABY83555.1"/>
    <property type="molecule type" value="Genomic_DNA"/>
</dbReference>
<dbReference type="InterPro" id="IPR036388">
    <property type="entry name" value="WH-like_DNA-bd_sf"/>
</dbReference>
<dbReference type="SMART" id="SM00866">
    <property type="entry name" value="UTRA"/>
    <property type="match status" value="1"/>
</dbReference>